<keyword evidence="1" id="KW-1133">Transmembrane helix</keyword>
<accession>A0A2S3WQC3</accession>
<evidence type="ECO:0000313" key="4">
    <source>
        <dbReference type="Proteomes" id="UP000237378"/>
    </source>
</evidence>
<gene>
    <name evidence="3" type="ORF">BGP82_19980</name>
</gene>
<sequence length="171" mass="17670">MTLSTPKNQRGFLSIDGVMWIMLITIALGFIAWIGYKMLGSSDAAVEQSNITTIITNAKKLKGSSGYGTSGTNLVPSLIAIDGTGSMGVSGTTLTNQWNGAVTLVSNGMTFTLSESNVPKAACITLTTKIAKDKQTTTAINGGSATSGEILPAAATTGCSNEMNSISWTTY</sequence>
<dbReference type="EMBL" id="MING01000083">
    <property type="protein sequence ID" value="POG03549.1"/>
    <property type="molecule type" value="Genomic_DNA"/>
</dbReference>
<dbReference type="Pfam" id="PF08805">
    <property type="entry name" value="PilS"/>
    <property type="match status" value="1"/>
</dbReference>
<dbReference type="InterPro" id="IPR014911">
    <property type="entry name" value="PilS_N"/>
</dbReference>
<reference evidence="3 4" key="2">
    <citation type="submission" date="2018-03" db="EMBL/GenBank/DDBJ databases">
        <title>Draft genome of Pseudomonas putida strain KH-18-2.</title>
        <authorList>
            <person name="Yoshizawa S."/>
            <person name="Khan N.H."/>
            <person name="Nishimura M."/>
            <person name="Chiura H.X."/>
            <person name="Ogura Y."/>
            <person name="Hayashi T."/>
            <person name="Kogure K."/>
        </authorList>
    </citation>
    <scope>NUCLEOTIDE SEQUENCE [LARGE SCALE GENOMIC DNA]</scope>
    <source>
        <strain evidence="3 4">KH-18-2</strain>
    </source>
</reference>
<keyword evidence="1" id="KW-0812">Transmembrane</keyword>
<keyword evidence="1" id="KW-0472">Membrane</keyword>
<proteinExistence type="predicted"/>
<protein>
    <submittedName>
        <fullName evidence="3">Pilus assembly protein PilX</fullName>
    </submittedName>
</protein>
<dbReference type="InterPro" id="IPR045584">
    <property type="entry name" value="Pilin-like"/>
</dbReference>
<dbReference type="RefSeq" id="WP_103470002.1">
    <property type="nucleotide sequence ID" value="NZ_JANHKY010000008.1"/>
</dbReference>
<dbReference type="Gene3D" id="3.30.1690.10">
    <property type="entry name" value="TcpA-like pilin"/>
    <property type="match status" value="1"/>
</dbReference>
<name>A0A2S3WQC3_PSEPU</name>
<evidence type="ECO:0000313" key="3">
    <source>
        <dbReference type="EMBL" id="POG03549.1"/>
    </source>
</evidence>
<reference evidence="3 4" key="1">
    <citation type="submission" date="2016-08" db="EMBL/GenBank/DDBJ databases">
        <authorList>
            <person name="Seilhamer J.J."/>
        </authorList>
    </citation>
    <scope>NUCLEOTIDE SEQUENCE [LARGE SCALE GENOMIC DNA]</scope>
    <source>
        <strain evidence="3 4">KH-18-2</strain>
    </source>
</reference>
<dbReference type="SUPFAM" id="SSF54523">
    <property type="entry name" value="Pili subunits"/>
    <property type="match status" value="1"/>
</dbReference>
<evidence type="ECO:0000256" key="1">
    <source>
        <dbReference type="SAM" id="Phobius"/>
    </source>
</evidence>
<comment type="caution">
    <text evidence="3">The sequence shown here is derived from an EMBL/GenBank/DDBJ whole genome shotgun (WGS) entry which is preliminary data.</text>
</comment>
<evidence type="ECO:0000259" key="2">
    <source>
        <dbReference type="Pfam" id="PF08805"/>
    </source>
</evidence>
<feature type="transmembrane region" description="Helical" evidence="1">
    <location>
        <begin position="12"/>
        <end position="36"/>
    </location>
</feature>
<dbReference type="AlphaFoldDB" id="A0A2S3WQC3"/>
<dbReference type="Proteomes" id="UP000237378">
    <property type="component" value="Unassembled WGS sequence"/>
</dbReference>
<organism evidence="3 4">
    <name type="scientific">Pseudomonas putida</name>
    <name type="common">Arthrobacter siderocapsulatus</name>
    <dbReference type="NCBI Taxonomy" id="303"/>
    <lineage>
        <taxon>Bacteria</taxon>
        <taxon>Pseudomonadati</taxon>
        <taxon>Pseudomonadota</taxon>
        <taxon>Gammaproteobacteria</taxon>
        <taxon>Pseudomonadales</taxon>
        <taxon>Pseudomonadaceae</taxon>
        <taxon>Pseudomonas</taxon>
    </lineage>
</organism>
<feature type="domain" description="Type 4 secretion system PilS N-terminal" evidence="2">
    <location>
        <begin position="42"/>
        <end position="170"/>
    </location>
</feature>